<accession>L8WUU1</accession>
<organism evidence="1 2">
    <name type="scientific">Thanatephorus cucumeris (strain AG1-IA)</name>
    <name type="common">Rice sheath blight fungus</name>
    <name type="synonym">Rhizoctonia solani</name>
    <dbReference type="NCBI Taxonomy" id="983506"/>
    <lineage>
        <taxon>Eukaryota</taxon>
        <taxon>Fungi</taxon>
        <taxon>Dikarya</taxon>
        <taxon>Basidiomycota</taxon>
        <taxon>Agaricomycotina</taxon>
        <taxon>Agaricomycetes</taxon>
        <taxon>Cantharellales</taxon>
        <taxon>Ceratobasidiaceae</taxon>
        <taxon>Rhizoctonia</taxon>
        <taxon>Rhizoctonia solani AG-1</taxon>
    </lineage>
</organism>
<protein>
    <submittedName>
        <fullName evidence="1">Uncharacterized protein</fullName>
    </submittedName>
</protein>
<reference evidence="1 2" key="1">
    <citation type="journal article" date="2013" name="Nat. Commun.">
        <title>The evolution and pathogenic mechanisms of the rice sheath blight pathogen.</title>
        <authorList>
            <person name="Zheng A."/>
            <person name="Lin R."/>
            <person name="Xu L."/>
            <person name="Qin P."/>
            <person name="Tang C."/>
            <person name="Ai P."/>
            <person name="Zhang D."/>
            <person name="Liu Y."/>
            <person name="Sun Z."/>
            <person name="Feng H."/>
            <person name="Wang Y."/>
            <person name="Chen Y."/>
            <person name="Liang X."/>
            <person name="Fu R."/>
            <person name="Li Q."/>
            <person name="Zhang J."/>
            <person name="Yu X."/>
            <person name="Xie Z."/>
            <person name="Ding L."/>
            <person name="Guan P."/>
            <person name="Tang J."/>
            <person name="Liang Y."/>
            <person name="Wang S."/>
            <person name="Deng Q."/>
            <person name="Li S."/>
            <person name="Zhu J."/>
            <person name="Wang L."/>
            <person name="Liu H."/>
            <person name="Li P."/>
        </authorList>
    </citation>
    <scope>NUCLEOTIDE SEQUENCE [LARGE SCALE GENOMIC DNA]</scope>
    <source>
        <strain evidence="2">AG-1 IA</strain>
    </source>
</reference>
<dbReference type="Proteomes" id="UP000011668">
    <property type="component" value="Unassembled WGS sequence"/>
</dbReference>
<dbReference type="EMBL" id="AFRT01001402">
    <property type="protein sequence ID" value="ELU40562.1"/>
    <property type="molecule type" value="Genomic_DNA"/>
</dbReference>
<proteinExistence type="predicted"/>
<sequence>MDMSQCCTPNDKSIPSFTRLIRFHSDLYLVSGSSHHALPQAFDVILHTMIARALRADKRAPGLVHLHTYVLFPHEVTEYIRVFHSPLCPTVDGLGLPVNGSHTIQQLQPSTTNLLSYEQLWVRTGLHHLQTWPYATRPRPYEHAAAT</sequence>
<comment type="caution">
    <text evidence="1">The sequence shown here is derived from an EMBL/GenBank/DDBJ whole genome shotgun (WGS) entry which is preliminary data.</text>
</comment>
<keyword evidence="2" id="KW-1185">Reference proteome</keyword>
<evidence type="ECO:0000313" key="1">
    <source>
        <dbReference type="EMBL" id="ELU40562.1"/>
    </source>
</evidence>
<name>L8WUU1_THACA</name>
<dbReference type="AlphaFoldDB" id="L8WUU1"/>
<dbReference type="HOGENOM" id="CLU_1769356_0_0_1"/>
<evidence type="ECO:0000313" key="2">
    <source>
        <dbReference type="Proteomes" id="UP000011668"/>
    </source>
</evidence>
<gene>
    <name evidence="1" type="ORF">AG1IA_05403</name>
</gene>